<feature type="domain" description="Thioredoxin" evidence="10">
    <location>
        <begin position="1"/>
        <end position="112"/>
    </location>
</feature>
<dbReference type="PANTHER" id="PTHR45663:SF11">
    <property type="entry name" value="GEO12009P1"/>
    <property type="match status" value="1"/>
</dbReference>
<dbReference type="InterPro" id="IPR013766">
    <property type="entry name" value="Thioredoxin_domain"/>
</dbReference>
<dbReference type="InterPro" id="IPR036249">
    <property type="entry name" value="Thioredoxin-like_sf"/>
</dbReference>
<dbReference type="Pfam" id="PF00085">
    <property type="entry name" value="Thioredoxin"/>
    <property type="match status" value="1"/>
</dbReference>
<dbReference type="Proteomes" id="UP000501452">
    <property type="component" value="Chromosome"/>
</dbReference>
<keyword evidence="4 9" id="KW-1015">Disulfide bond</keyword>
<keyword evidence="12" id="KW-1185">Reference proteome</keyword>
<dbReference type="CDD" id="cd02947">
    <property type="entry name" value="TRX_family"/>
    <property type="match status" value="1"/>
</dbReference>
<dbReference type="PANTHER" id="PTHR45663">
    <property type="entry name" value="GEO12009P1"/>
    <property type="match status" value="1"/>
</dbReference>
<dbReference type="GO" id="GO:0015035">
    <property type="term" value="F:protein-disulfide reductase activity"/>
    <property type="evidence" value="ECO:0007669"/>
    <property type="project" value="UniProtKB-UniRule"/>
</dbReference>
<dbReference type="InterPro" id="IPR005746">
    <property type="entry name" value="Thioredoxin"/>
</dbReference>
<dbReference type="NCBIfam" id="TIGR01068">
    <property type="entry name" value="thioredoxin"/>
    <property type="match status" value="1"/>
</dbReference>
<evidence type="ECO:0000313" key="11">
    <source>
        <dbReference type="EMBL" id="QIN81537.1"/>
    </source>
</evidence>
<keyword evidence="3" id="KW-0249">Electron transport</keyword>
<accession>A0A6G8Q5D4</accession>
<dbReference type="GO" id="GO:0045454">
    <property type="term" value="P:cell redox homeostasis"/>
    <property type="evidence" value="ECO:0007669"/>
    <property type="project" value="TreeGrafter"/>
</dbReference>
<dbReference type="Gene3D" id="3.40.30.10">
    <property type="entry name" value="Glutaredoxin"/>
    <property type="match status" value="1"/>
</dbReference>
<dbReference type="FunFam" id="3.40.30.10:FF:000001">
    <property type="entry name" value="Thioredoxin"/>
    <property type="match status" value="1"/>
</dbReference>
<evidence type="ECO:0000259" key="10">
    <source>
        <dbReference type="PROSITE" id="PS51352"/>
    </source>
</evidence>
<sequence>MSEVRQVGTAGWDAEVLGSEKPVLVDLWAAWCGPCRKVGPIVDEISTERADSLSVFKLNVDENPDVAMRYGVNSIPTLLVFRDGEEVGRVVGALPKARIEAQLDEALDGARA</sequence>
<feature type="site" description="Deprotonates C-terminal active site Cys" evidence="8">
    <location>
        <position position="26"/>
    </location>
</feature>
<evidence type="ECO:0000256" key="6">
    <source>
        <dbReference type="NCBIfam" id="TIGR01068"/>
    </source>
</evidence>
<dbReference type="PROSITE" id="PS00194">
    <property type="entry name" value="THIOREDOXIN_1"/>
    <property type="match status" value="1"/>
</dbReference>
<comment type="similarity">
    <text evidence="1 7">Belongs to the thioredoxin family.</text>
</comment>
<proteinExistence type="inferred from homology"/>
<feature type="disulfide bond" description="Redox-active" evidence="9">
    <location>
        <begin position="32"/>
        <end position="35"/>
    </location>
</feature>
<dbReference type="PROSITE" id="PS51352">
    <property type="entry name" value="THIOREDOXIN_2"/>
    <property type="match status" value="1"/>
</dbReference>
<keyword evidence="2" id="KW-0813">Transport</keyword>
<dbReference type="SUPFAM" id="SSF52833">
    <property type="entry name" value="Thioredoxin-like"/>
    <property type="match status" value="1"/>
</dbReference>
<organism evidence="11 12">
    <name type="scientific">Rubrobacter tropicus</name>
    <dbReference type="NCBI Taxonomy" id="2653851"/>
    <lineage>
        <taxon>Bacteria</taxon>
        <taxon>Bacillati</taxon>
        <taxon>Actinomycetota</taxon>
        <taxon>Rubrobacteria</taxon>
        <taxon>Rubrobacterales</taxon>
        <taxon>Rubrobacteraceae</taxon>
        <taxon>Rubrobacter</taxon>
    </lineage>
</organism>
<feature type="site" description="Contributes to redox potential value" evidence="8">
    <location>
        <position position="34"/>
    </location>
</feature>
<dbReference type="PRINTS" id="PR00421">
    <property type="entry name" value="THIOREDOXIN"/>
</dbReference>
<dbReference type="KEGG" id="rub:GBA63_02025"/>
<protein>
    <recommendedName>
        <fullName evidence="6 7">Thioredoxin</fullName>
    </recommendedName>
</protein>
<reference evidence="11 12" key="1">
    <citation type="submission" date="2019-10" db="EMBL/GenBank/DDBJ databases">
        <title>Rubrobacter sp nov SCSIO 52090 isolated from a deep-sea sediment in the South China Sea.</title>
        <authorList>
            <person name="Chen R.W."/>
        </authorList>
    </citation>
    <scope>NUCLEOTIDE SEQUENCE [LARGE SCALE GENOMIC DNA]</scope>
    <source>
        <strain evidence="11 12">SCSIO 52909</strain>
    </source>
</reference>
<dbReference type="RefSeq" id="WP_166173011.1">
    <property type="nucleotide sequence ID" value="NZ_CP045119.1"/>
</dbReference>
<dbReference type="InterPro" id="IPR017937">
    <property type="entry name" value="Thioredoxin_CS"/>
</dbReference>
<feature type="active site" description="Nucleophile" evidence="8">
    <location>
        <position position="35"/>
    </location>
</feature>
<dbReference type="PIRSF" id="PIRSF000077">
    <property type="entry name" value="Thioredoxin"/>
    <property type="match status" value="1"/>
</dbReference>
<evidence type="ECO:0000313" key="12">
    <source>
        <dbReference type="Proteomes" id="UP000501452"/>
    </source>
</evidence>
<gene>
    <name evidence="11" type="primary">trxA</name>
    <name evidence="11" type="ORF">GBA63_02025</name>
</gene>
<evidence type="ECO:0000256" key="8">
    <source>
        <dbReference type="PIRSR" id="PIRSR000077-1"/>
    </source>
</evidence>
<evidence type="ECO:0000256" key="2">
    <source>
        <dbReference type="ARBA" id="ARBA00022448"/>
    </source>
</evidence>
<feature type="active site" description="Nucleophile" evidence="8">
    <location>
        <position position="32"/>
    </location>
</feature>
<evidence type="ECO:0000256" key="1">
    <source>
        <dbReference type="ARBA" id="ARBA00008987"/>
    </source>
</evidence>
<dbReference type="GO" id="GO:0005829">
    <property type="term" value="C:cytosol"/>
    <property type="evidence" value="ECO:0007669"/>
    <property type="project" value="TreeGrafter"/>
</dbReference>
<evidence type="ECO:0000256" key="3">
    <source>
        <dbReference type="ARBA" id="ARBA00022982"/>
    </source>
</evidence>
<keyword evidence="5 9" id="KW-0676">Redox-active center</keyword>
<dbReference type="EMBL" id="CP045119">
    <property type="protein sequence ID" value="QIN81537.1"/>
    <property type="molecule type" value="Genomic_DNA"/>
</dbReference>
<feature type="site" description="Contributes to redox potential value" evidence="8">
    <location>
        <position position="33"/>
    </location>
</feature>
<name>A0A6G8Q5D4_9ACTN</name>
<evidence type="ECO:0000256" key="7">
    <source>
        <dbReference type="PIRNR" id="PIRNR000077"/>
    </source>
</evidence>
<evidence type="ECO:0000256" key="9">
    <source>
        <dbReference type="PIRSR" id="PIRSR000077-4"/>
    </source>
</evidence>
<dbReference type="AlphaFoldDB" id="A0A6G8Q5D4"/>
<evidence type="ECO:0000256" key="4">
    <source>
        <dbReference type="ARBA" id="ARBA00023157"/>
    </source>
</evidence>
<evidence type="ECO:0000256" key="5">
    <source>
        <dbReference type="ARBA" id="ARBA00023284"/>
    </source>
</evidence>